<dbReference type="InterPro" id="IPR036291">
    <property type="entry name" value="NAD(P)-bd_dom_sf"/>
</dbReference>
<proteinExistence type="inferred from homology"/>
<dbReference type="GO" id="GO:0016491">
    <property type="term" value="F:oxidoreductase activity"/>
    <property type="evidence" value="ECO:0007669"/>
    <property type="project" value="UniProtKB-KW"/>
</dbReference>
<accession>A0A6P1VV95</accession>
<evidence type="ECO:0000313" key="4">
    <source>
        <dbReference type="EMBL" id="QHV96655.1"/>
    </source>
</evidence>
<comment type="similarity">
    <text evidence="1 3">Belongs to the short-chain dehydrogenases/reductases (SDR) family.</text>
</comment>
<dbReference type="PANTHER" id="PTHR43976:SF16">
    <property type="entry name" value="SHORT-CHAIN DEHYDROGENASE_REDUCTASE FAMILY PROTEIN"/>
    <property type="match status" value="1"/>
</dbReference>
<protein>
    <submittedName>
        <fullName evidence="4">SDR family NAD(P)-dependent oxidoreductase</fullName>
    </submittedName>
</protein>
<dbReference type="AlphaFoldDB" id="A0A6P1VV95"/>
<dbReference type="InterPro" id="IPR051911">
    <property type="entry name" value="SDR_oxidoreductase"/>
</dbReference>
<evidence type="ECO:0000313" key="5">
    <source>
        <dbReference type="Proteomes" id="UP000464577"/>
    </source>
</evidence>
<dbReference type="PRINTS" id="PR00080">
    <property type="entry name" value="SDRFAMILY"/>
</dbReference>
<evidence type="ECO:0000256" key="3">
    <source>
        <dbReference type="RuleBase" id="RU000363"/>
    </source>
</evidence>
<dbReference type="EMBL" id="CP045997">
    <property type="protein sequence ID" value="QHV96655.1"/>
    <property type="molecule type" value="Genomic_DNA"/>
</dbReference>
<dbReference type="Gene3D" id="3.40.50.720">
    <property type="entry name" value="NAD(P)-binding Rossmann-like Domain"/>
    <property type="match status" value="1"/>
</dbReference>
<dbReference type="InterPro" id="IPR020904">
    <property type="entry name" value="Sc_DH/Rdtase_CS"/>
</dbReference>
<keyword evidence="5" id="KW-1185">Reference proteome</keyword>
<dbReference type="Pfam" id="PF00106">
    <property type="entry name" value="adh_short"/>
    <property type="match status" value="1"/>
</dbReference>
<dbReference type="InterPro" id="IPR002347">
    <property type="entry name" value="SDR_fam"/>
</dbReference>
<keyword evidence="2" id="KW-0560">Oxidoreductase</keyword>
<evidence type="ECO:0000256" key="1">
    <source>
        <dbReference type="ARBA" id="ARBA00006484"/>
    </source>
</evidence>
<dbReference type="PROSITE" id="PS00061">
    <property type="entry name" value="ADH_SHORT"/>
    <property type="match status" value="1"/>
</dbReference>
<gene>
    <name evidence="4" type="ORF">GJR95_17270</name>
</gene>
<organism evidence="4 5">
    <name type="scientific">Spirosoma endbachense</name>
    <dbReference type="NCBI Taxonomy" id="2666025"/>
    <lineage>
        <taxon>Bacteria</taxon>
        <taxon>Pseudomonadati</taxon>
        <taxon>Bacteroidota</taxon>
        <taxon>Cytophagia</taxon>
        <taxon>Cytophagales</taxon>
        <taxon>Cytophagaceae</taxon>
        <taxon>Spirosoma</taxon>
    </lineage>
</organism>
<name>A0A6P1VV95_9BACT</name>
<dbReference type="PANTHER" id="PTHR43976">
    <property type="entry name" value="SHORT CHAIN DEHYDROGENASE"/>
    <property type="match status" value="1"/>
</dbReference>
<dbReference type="KEGG" id="senf:GJR95_17270"/>
<dbReference type="CDD" id="cd05374">
    <property type="entry name" value="17beta-HSD-like_SDR_c"/>
    <property type="match status" value="1"/>
</dbReference>
<evidence type="ECO:0000256" key="2">
    <source>
        <dbReference type="ARBA" id="ARBA00023002"/>
    </source>
</evidence>
<dbReference type="RefSeq" id="WP_162387064.1">
    <property type="nucleotide sequence ID" value="NZ_CP045997.1"/>
</dbReference>
<dbReference type="PRINTS" id="PR00081">
    <property type="entry name" value="GDHRDH"/>
</dbReference>
<reference evidence="4 5" key="1">
    <citation type="submission" date="2019-11" db="EMBL/GenBank/DDBJ databases">
        <title>Spirosoma endbachense sp. nov., isolated from a natural salt meadow.</title>
        <authorList>
            <person name="Rojas J."/>
            <person name="Ambika Manirajan B."/>
            <person name="Ratering S."/>
            <person name="Suarez C."/>
            <person name="Geissler-Plaum R."/>
            <person name="Schnell S."/>
        </authorList>
    </citation>
    <scope>NUCLEOTIDE SEQUENCE [LARGE SCALE GENOMIC DNA]</scope>
    <source>
        <strain evidence="4 5">I-24</strain>
    </source>
</reference>
<dbReference type="Proteomes" id="UP000464577">
    <property type="component" value="Chromosome"/>
</dbReference>
<sequence length="280" mass="30093">MTSHKVWFITGAGRGMGVDIAKAALAVGHKVVATGRTIENVAKELGEDENLFIVKLDVTKQTDAEAAVKAAVEKFGRIDVLVNNAANFMAGFFEELTQEQIGQQLQTSLYGPMIVTRAVLPIMRKQLSGHIIAISSTAGLTSLEFCSAYSASKFGLEGFMQALQTEVAPFGINTTIVNPGFFRTELLTDQSTKYAANPIPDYTEKREQLVKFWKGANGQQSGDPSKLAKALVTIAAEEKPPLRFLAGADAVATAEQVAATLQQQINAYRALSISLAHDEA</sequence>
<dbReference type="SUPFAM" id="SSF51735">
    <property type="entry name" value="NAD(P)-binding Rossmann-fold domains"/>
    <property type="match status" value="1"/>
</dbReference>